<protein>
    <recommendedName>
        <fullName evidence="9">MotA/TolQ/ExbB proton channel domain-containing protein</fullName>
    </recommendedName>
</protein>
<evidence type="ECO:0000256" key="7">
    <source>
        <dbReference type="SAM" id="MobiDB-lite"/>
    </source>
</evidence>
<feature type="transmembrane region" description="Helical" evidence="8">
    <location>
        <begin position="146"/>
        <end position="171"/>
    </location>
</feature>
<keyword evidence="5 8" id="KW-0472">Membrane</keyword>
<dbReference type="EMBL" id="BMIY01000005">
    <property type="protein sequence ID" value="GGG56295.1"/>
    <property type="molecule type" value="Genomic_DNA"/>
</dbReference>
<dbReference type="Pfam" id="PF01618">
    <property type="entry name" value="MotA_ExbB"/>
    <property type="match status" value="1"/>
</dbReference>
<evidence type="ECO:0000256" key="1">
    <source>
        <dbReference type="ARBA" id="ARBA00004651"/>
    </source>
</evidence>
<feature type="compositionally biased region" description="Basic and acidic residues" evidence="7">
    <location>
        <begin position="269"/>
        <end position="285"/>
    </location>
</feature>
<keyword evidence="2" id="KW-1003">Cell membrane</keyword>
<reference evidence="10" key="1">
    <citation type="journal article" date="2014" name="Int. J. Syst. Evol. Microbiol.">
        <title>Complete genome sequence of Corynebacterium casei LMG S-19264T (=DSM 44701T), isolated from a smear-ripened cheese.</title>
        <authorList>
            <consortium name="US DOE Joint Genome Institute (JGI-PGF)"/>
            <person name="Walter F."/>
            <person name="Albersmeier A."/>
            <person name="Kalinowski J."/>
            <person name="Ruckert C."/>
        </authorList>
    </citation>
    <scope>NUCLEOTIDE SEQUENCE</scope>
    <source>
        <strain evidence="10">CGMCC 1.15425</strain>
    </source>
</reference>
<organism evidence="10 11">
    <name type="scientific">Pseudohongiella nitratireducens</name>
    <dbReference type="NCBI Taxonomy" id="1768907"/>
    <lineage>
        <taxon>Bacteria</taxon>
        <taxon>Pseudomonadati</taxon>
        <taxon>Pseudomonadota</taxon>
        <taxon>Gammaproteobacteria</taxon>
        <taxon>Pseudomonadales</taxon>
        <taxon>Pseudohongiellaceae</taxon>
        <taxon>Pseudohongiella</taxon>
    </lineage>
</organism>
<keyword evidence="4 8" id="KW-1133">Transmembrane helix</keyword>
<keyword evidence="3 8" id="KW-0812">Transmembrane</keyword>
<comment type="caution">
    <text evidence="10">The sequence shown here is derived from an EMBL/GenBank/DDBJ whole genome shotgun (WGS) entry which is preliminary data.</text>
</comment>
<evidence type="ECO:0000256" key="4">
    <source>
        <dbReference type="ARBA" id="ARBA00022989"/>
    </source>
</evidence>
<dbReference type="Proteomes" id="UP000627715">
    <property type="component" value="Unassembled WGS sequence"/>
</dbReference>
<dbReference type="GO" id="GO:0005886">
    <property type="term" value="C:plasma membrane"/>
    <property type="evidence" value="ECO:0007669"/>
    <property type="project" value="UniProtKB-SubCell"/>
</dbReference>
<evidence type="ECO:0000313" key="11">
    <source>
        <dbReference type="Proteomes" id="UP000627715"/>
    </source>
</evidence>
<comment type="similarity">
    <text evidence="6">Belongs to the exbB/tolQ family.</text>
</comment>
<evidence type="ECO:0000256" key="5">
    <source>
        <dbReference type="ARBA" id="ARBA00023136"/>
    </source>
</evidence>
<accession>A0A917LTP7</accession>
<feature type="transmembrane region" description="Helical" evidence="8">
    <location>
        <begin position="6"/>
        <end position="27"/>
    </location>
</feature>
<dbReference type="InterPro" id="IPR002898">
    <property type="entry name" value="MotA_ExbB_proton_chnl"/>
</dbReference>
<evidence type="ECO:0000259" key="9">
    <source>
        <dbReference type="Pfam" id="PF01618"/>
    </source>
</evidence>
<reference evidence="10" key="2">
    <citation type="submission" date="2020-09" db="EMBL/GenBank/DDBJ databases">
        <authorList>
            <person name="Sun Q."/>
            <person name="Zhou Y."/>
        </authorList>
    </citation>
    <scope>NUCLEOTIDE SEQUENCE</scope>
    <source>
        <strain evidence="10">CGMCC 1.15425</strain>
    </source>
</reference>
<feature type="transmembrane region" description="Helical" evidence="8">
    <location>
        <begin position="110"/>
        <end position="134"/>
    </location>
</feature>
<evidence type="ECO:0000256" key="3">
    <source>
        <dbReference type="ARBA" id="ARBA00022692"/>
    </source>
</evidence>
<dbReference type="AlphaFoldDB" id="A0A917LTP7"/>
<evidence type="ECO:0000256" key="6">
    <source>
        <dbReference type="RuleBase" id="RU004057"/>
    </source>
</evidence>
<feature type="compositionally biased region" description="Basic and acidic residues" evidence="7">
    <location>
        <begin position="229"/>
        <end position="245"/>
    </location>
</feature>
<keyword evidence="11" id="KW-1185">Reference proteome</keyword>
<dbReference type="OrthoDB" id="4045at2"/>
<evidence type="ECO:0000313" key="10">
    <source>
        <dbReference type="EMBL" id="GGG56295.1"/>
    </source>
</evidence>
<evidence type="ECO:0000256" key="8">
    <source>
        <dbReference type="SAM" id="Phobius"/>
    </source>
</evidence>
<sequence length="285" mass="30508">MVEIVLAGGWLMLPIIICSIVAIAIVIERFWSLNQRRIAPKATVGQVWTWIKNSELDAAKLRELRLASPLGQVLAAGLLNARQGRQAMSDAIEQNAAVVIHDLERYLSTLGTIAAITPLLGLLGTVIGMIRVFTEIMIQGTGNANALAGGISEALITTAAGLTVAIPSYAFHRYFVRTVDSLVLTLEQESAKLVEALFSDRRVEWQDIAVSTSRTDAAEDNQPAGKEAAPGKKADHRTGKDDSAAKDSSVANEKRVANDKSVASDDTVANDKSDDLTDTRAEATS</sequence>
<evidence type="ECO:0000256" key="2">
    <source>
        <dbReference type="ARBA" id="ARBA00022475"/>
    </source>
</evidence>
<dbReference type="PANTHER" id="PTHR30625">
    <property type="entry name" value="PROTEIN TOLQ"/>
    <property type="match status" value="1"/>
</dbReference>
<feature type="region of interest" description="Disordered" evidence="7">
    <location>
        <begin position="212"/>
        <end position="285"/>
    </location>
</feature>
<feature type="domain" description="MotA/TolQ/ExbB proton channel" evidence="9">
    <location>
        <begin position="68"/>
        <end position="187"/>
    </location>
</feature>
<proteinExistence type="inferred from homology"/>
<keyword evidence="6" id="KW-0653">Protein transport</keyword>
<dbReference type="PANTHER" id="PTHR30625:SF11">
    <property type="entry name" value="MOTA_TOLQ_EXBB PROTON CHANNEL DOMAIN-CONTAINING PROTEIN"/>
    <property type="match status" value="1"/>
</dbReference>
<name>A0A917LTP7_9GAMM</name>
<dbReference type="InterPro" id="IPR050790">
    <property type="entry name" value="ExbB/TolQ_transport"/>
</dbReference>
<dbReference type="GO" id="GO:0017038">
    <property type="term" value="P:protein import"/>
    <property type="evidence" value="ECO:0007669"/>
    <property type="project" value="TreeGrafter"/>
</dbReference>
<comment type="subcellular location">
    <subcellularLocation>
        <location evidence="1">Cell membrane</location>
        <topology evidence="1">Multi-pass membrane protein</topology>
    </subcellularLocation>
    <subcellularLocation>
        <location evidence="6">Membrane</location>
        <topology evidence="6">Multi-pass membrane protein</topology>
    </subcellularLocation>
</comment>
<gene>
    <name evidence="10" type="ORF">GCM10011403_11770</name>
</gene>
<keyword evidence="6" id="KW-0813">Transport</keyword>